<sequence>MQSPKSPSTPMIKSHIHGNDKKQDLIDDLTLQEVERVGSSNYIQASYFRYLCVATIGNQNPKLESLQPNISINQDSPAWNQALKLCLAFLRRRKMDQTLSAIRHEYLDCPKSTGYSHASEVDIKMDQLLGLAPSTPNYSTHETGNINDIPFTPK</sequence>
<accession>A0ABR2KD61</accession>
<evidence type="ECO:0000313" key="3">
    <source>
        <dbReference type="Proteomes" id="UP001470230"/>
    </source>
</evidence>
<dbReference type="EMBL" id="JAPFFF010000005">
    <property type="protein sequence ID" value="KAK8888823.1"/>
    <property type="molecule type" value="Genomic_DNA"/>
</dbReference>
<evidence type="ECO:0000313" key="2">
    <source>
        <dbReference type="EMBL" id="KAK8888823.1"/>
    </source>
</evidence>
<name>A0ABR2KD61_9EUKA</name>
<feature type="compositionally biased region" description="Polar residues" evidence="1">
    <location>
        <begin position="134"/>
        <end position="146"/>
    </location>
</feature>
<reference evidence="2 3" key="1">
    <citation type="submission" date="2024-04" db="EMBL/GenBank/DDBJ databases">
        <title>Tritrichomonas musculus Genome.</title>
        <authorList>
            <person name="Alves-Ferreira E."/>
            <person name="Grigg M."/>
            <person name="Lorenzi H."/>
            <person name="Galac M."/>
        </authorList>
    </citation>
    <scope>NUCLEOTIDE SEQUENCE [LARGE SCALE GENOMIC DNA]</scope>
    <source>
        <strain evidence="2 3">EAF2021</strain>
    </source>
</reference>
<feature type="region of interest" description="Disordered" evidence="1">
    <location>
        <begin position="134"/>
        <end position="154"/>
    </location>
</feature>
<organism evidence="2 3">
    <name type="scientific">Tritrichomonas musculus</name>
    <dbReference type="NCBI Taxonomy" id="1915356"/>
    <lineage>
        <taxon>Eukaryota</taxon>
        <taxon>Metamonada</taxon>
        <taxon>Parabasalia</taxon>
        <taxon>Tritrichomonadida</taxon>
        <taxon>Tritrichomonadidae</taxon>
        <taxon>Tritrichomonas</taxon>
    </lineage>
</organism>
<gene>
    <name evidence="2" type="ORF">M9Y10_033563</name>
</gene>
<protein>
    <submittedName>
        <fullName evidence="2">Uncharacterized protein</fullName>
    </submittedName>
</protein>
<dbReference type="Proteomes" id="UP001470230">
    <property type="component" value="Unassembled WGS sequence"/>
</dbReference>
<keyword evidence="3" id="KW-1185">Reference proteome</keyword>
<evidence type="ECO:0000256" key="1">
    <source>
        <dbReference type="SAM" id="MobiDB-lite"/>
    </source>
</evidence>
<comment type="caution">
    <text evidence="2">The sequence shown here is derived from an EMBL/GenBank/DDBJ whole genome shotgun (WGS) entry which is preliminary data.</text>
</comment>
<proteinExistence type="predicted"/>